<reference evidence="2" key="1">
    <citation type="journal article" date="2005" name="Genome Res.">
        <title>Gene and alternative splicing annotation with AIR.</title>
        <authorList>
            <person name="Florea L."/>
            <person name="Di Francesco V."/>
            <person name="Miller J."/>
            <person name="Turner R."/>
            <person name="Yao A."/>
            <person name="Harris M."/>
            <person name="Walenz B."/>
            <person name="Mobarry C."/>
            <person name="Merkulov G.V."/>
            <person name="Charlab R."/>
            <person name="Dew I."/>
            <person name="Deng Z."/>
            <person name="Istrail S."/>
            <person name="Li P."/>
            <person name="Sutton G."/>
        </authorList>
    </citation>
    <scope>NUCLEOTIDE SEQUENCE</scope>
    <source>
        <strain evidence="2">BN</strain>
    </source>
</reference>
<dbReference type="CTD" id="10010"/>
<keyword evidence="1" id="KW-0175">Coiled coil</keyword>
<evidence type="ECO:0000256" key="1">
    <source>
        <dbReference type="SAM" id="Coils"/>
    </source>
</evidence>
<dbReference type="PANTHER" id="PTHR15249">
    <property type="entry name" value="TRAF FAMILY MEMBER-ASSOCIATED NF-KAPPA-B ACTIVATOR"/>
    <property type="match status" value="1"/>
</dbReference>
<dbReference type="GO" id="GO:0043124">
    <property type="term" value="P:negative regulation of canonical NF-kappaB signal transduction"/>
    <property type="evidence" value="ECO:0007669"/>
    <property type="project" value="InterPro"/>
</dbReference>
<name>A6HLU5_RAT</name>
<organism evidence="2 3">
    <name type="scientific">Rattus norvegicus</name>
    <name type="common">Rat</name>
    <dbReference type="NCBI Taxonomy" id="10116"/>
    <lineage>
        <taxon>Eukaryota</taxon>
        <taxon>Metazoa</taxon>
        <taxon>Chordata</taxon>
        <taxon>Craniata</taxon>
        <taxon>Vertebrata</taxon>
        <taxon>Euteleostomi</taxon>
        <taxon>Mammalia</taxon>
        <taxon>Eutheria</taxon>
        <taxon>Euarchontoglires</taxon>
        <taxon>Glires</taxon>
        <taxon>Rodentia</taxon>
        <taxon>Myomorpha</taxon>
        <taxon>Muroidea</taxon>
        <taxon>Muridae</taxon>
        <taxon>Murinae</taxon>
        <taxon>Rattus</taxon>
    </lineage>
</organism>
<reference evidence="2" key="2">
    <citation type="submission" date="2005-07" db="EMBL/GenBank/DDBJ databases">
        <authorList>
            <person name="Mural R.J."/>
            <person name="Li P.W."/>
            <person name="Adams M.D."/>
            <person name="Amanatides P.G."/>
            <person name="Baden-Tillson H."/>
            <person name="Barnstead M."/>
            <person name="Chin S.H."/>
            <person name="Dew I."/>
            <person name="Evans C.A."/>
            <person name="Ferriera S."/>
            <person name="Flanigan M."/>
            <person name="Fosler C."/>
            <person name="Glodek A."/>
            <person name="Gu Z."/>
            <person name="Holt R.A."/>
            <person name="Jennings D."/>
            <person name="Kraft C.L."/>
            <person name="Lu F."/>
            <person name="Nguyen T."/>
            <person name="Nusskern D.R."/>
            <person name="Pfannkoch C.M."/>
            <person name="Sitter C."/>
            <person name="Sutton G.G."/>
            <person name="Venter J.C."/>
            <person name="Wang Z."/>
            <person name="Woodage T."/>
            <person name="Zheng X.H."/>
            <person name="Zhong F."/>
        </authorList>
    </citation>
    <scope>NUCLEOTIDE SEQUENCE</scope>
    <source>
        <strain evidence="2">BN</strain>
        <strain evidence="3">BN, Sprague-Dawley</strain>
    </source>
</reference>
<dbReference type="AlphaFoldDB" id="A6HLU5"/>
<dbReference type="AGR" id="RGD:628859"/>
<dbReference type="RGD" id="628859">
    <property type="gene designation" value="Tank"/>
</dbReference>
<dbReference type="EMBL" id="CH473949">
    <property type="protein sequence ID" value="EDL78993.1"/>
    <property type="molecule type" value="Genomic_DNA"/>
</dbReference>
<reference evidence="3" key="3">
    <citation type="submission" date="2005-09" db="EMBL/GenBank/DDBJ databases">
        <authorList>
            <person name="Mural R.J."/>
            <person name="Li P.W."/>
            <person name="Adams M.D."/>
            <person name="Amanatides P.G."/>
            <person name="Baden-Tillson H."/>
            <person name="Barnstead M."/>
            <person name="Chin S.H."/>
            <person name="Dew I."/>
            <person name="Evans C.A."/>
            <person name="Ferriera S."/>
            <person name="Flanigan M."/>
            <person name="Fosler C."/>
            <person name="Glodek A."/>
            <person name="Gu Z."/>
            <person name="Holt R.A."/>
            <person name="Jennings D."/>
            <person name="Kraft C.L."/>
            <person name="Lu F."/>
            <person name="Nguyen T."/>
            <person name="Nusskern D.R."/>
            <person name="Pfannkoch C.M."/>
            <person name="Sitter C."/>
            <person name="Sutton G.G."/>
            <person name="Venter J.C."/>
            <person name="Wang Z."/>
            <person name="Woodage T."/>
            <person name="Zheng X.H."/>
            <person name="Zhong F."/>
        </authorList>
    </citation>
    <scope>NUCLEOTIDE SEQUENCE [LARGE SCALE GENOMIC DNA]</scope>
    <source>
        <strain>BN</strain>
        <strain evidence="3">Sprague-Dawley</strain>
    </source>
</reference>
<dbReference type="RefSeq" id="XP_038960286.1">
    <property type="nucleotide sequence ID" value="XM_039104358.2"/>
</dbReference>
<evidence type="ECO:0000313" key="2">
    <source>
        <dbReference type="EMBL" id="EDL78993.1"/>
    </source>
</evidence>
<dbReference type="EMBL" id="CH473949">
    <property type="protein sequence ID" value="EDL78996.1"/>
    <property type="molecule type" value="Genomic_DNA"/>
</dbReference>
<gene>
    <name evidence="4" type="primary">Tank</name>
    <name evidence="2" type="ORF">rCG_27070</name>
</gene>
<dbReference type="PANTHER" id="PTHR15249:SF0">
    <property type="entry name" value="TRAF FAMILY MEMBER-ASSOCIATED NF-KAPPA-B ACTIVATOR"/>
    <property type="match status" value="1"/>
</dbReference>
<evidence type="ECO:0000313" key="4">
    <source>
        <dbReference type="RGD" id="628859"/>
    </source>
</evidence>
<protein>
    <submittedName>
        <fullName evidence="2">RCG27070, isoform CRA_a</fullName>
    </submittedName>
</protein>
<proteinExistence type="predicted"/>
<evidence type="ECO:0000313" key="3">
    <source>
        <dbReference type="Proteomes" id="UP000234681"/>
    </source>
</evidence>
<dbReference type="GeneID" id="252961"/>
<accession>A6HLU5</accession>
<feature type="coiled-coil region" evidence="1">
    <location>
        <begin position="28"/>
        <end position="62"/>
    </location>
</feature>
<dbReference type="Proteomes" id="UP000234681">
    <property type="component" value="Chromosome 3"/>
</dbReference>
<sequence length="133" mass="15702">MDKNIGEQLNRAYEAFRQACMDRDSAVRELQQKQTENYEQRIREQQEQLSFQQTLIDRLKSQLRLVDSSRDNTCDYVPLLEDSDRRKNNLTLDEPHDKVKLGTLRDKQSKLMSKELTMLHQLHCVCGQTMDKG</sequence>
<dbReference type="InterPro" id="IPR039669">
    <property type="entry name" value="TANK"/>
</dbReference>